<accession>A0A151KYQ8</accession>
<comment type="caution">
    <text evidence="1">The sequence shown here is derived from an EMBL/GenBank/DDBJ whole genome shotgun (WGS) entry which is preliminary data.</text>
</comment>
<evidence type="ECO:0000313" key="2">
    <source>
        <dbReference type="Proteomes" id="UP000075346"/>
    </source>
</evidence>
<dbReference type="RefSeq" id="WP_061896797.1">
    <property type="nucleotide sequence ID" value="NZ_LOBR01000030.1"/>
</dbReference>
<gene>
    <name evidence="1" type="ORF">ATY37_13710</name>
</gene>
<organism evidence="1 2">
    <name type="scientific">Vibrio cidicii</name>
    <dbReference type="NCBI Taxonomy" id="1763883"/>
    <lineage>
        <taxon>Bacteria</taxon>
        <taxon>Pseudomonadati</taxon>
        <taxon>Pseudomonadota</taxon>
        <taxon>Gammaproteobacteria</taxon>
        <taxon>Vibrionales</taxon>
        <taxon>Vibrionaceae</taxon>
        <taxon>Vibrio</taxon>
    </lineage>
</organism>
<protein>
    <recommendedName>
        <fullName evidence="3">Lipoprotein</fullName>
    </recommendedName>
</protein>
<name>A0A151KYQ8_9VIBR</name>
<dbReference type="Proteomes" id="UP000075346">
    <property type="component" value="Unassembled WGS sequence"/>
</dbReference>
<dbReference type="EMBL" id="LOBR01000030">
    <property type="protein sequence ID" value="KYN88985.1"/>
    <property type="molecule type" value="Genomic_DNA"/>
</dbReference>
<dbReference type="PROSITE" id="PS51257">
    <property type="entry name" value="PROKAR_LIPOPROTEIN"/>
    <property type="match status" value="1"/>
</dbReference>
<evidence type="ECO:0000313" key="1">
    <source>
        <dbReference type="EMBL" id="KYN88985.1"/>
    </source>
</evidence>
<evidence type="ECO:0008006" key="3">
    <source>
        <dbReference type="Google" id="ProtNLM"/>
    </source>
</evidence>
<dbReference type="AlphaFoldDB" id="A0A151KYQ8"/>
<proteinExistence type="predicted"/>
<reference evidence="2" key="1">
    <citation type="submission" date="2015-12" db="EMBL/GenBank/DDBJ databases">
        <authorList>
            <person name="Shamseldin A."/>
            <person name="Moawad H."/>
            <person name="Abd El-Rahim W.M."/>
            <person name="Sadowsky M.J."/>
        </authorList>
    </citation>
    <scope>NUCLEOTIDE SEQUENCE [LARGE SCALE GENOMIC DNA]</scope>
    <source>
        <strain evidence="2">2538-88</strain>
    </source>
</reference>
<sequence>MKTLFTLKPLAVVVAAAIGLSGCNGESQVASSPDATQDQKTASVKLAAKFPAPEAGASWIGSASEIEVDFYRNQYVGSLSEAEDMLDAYRFCQEENYKSENQNQTVMVGDEELECYELPNNGMKERFAVAASLSASSPTASVNLMPGKYRVEAQFYDAQGGLRETSVSYVTFTEGEHQVALKGVSATWNAQTPIALSLLNREHEKDWDPETDGVQTPAEALGLTGNILGLHLPSLFGYSGPLGDGLELDNGDIGVLTGNMTNAKASAALLVPVWRIQDGTGETDLHPQANQDDHDTGNMAEPGKVVEHLYRHDTIAGLYQQYAAGENSAFIELGTKEIEIFSSDWSDEEQDRPSRMFWNASVLMGVAHVSADEDQEVERNSWYMRNITYWDPNTGQSVDTGIKVLDVSTWQEENNYAKAFLDTLKGSANTFVGGNTINGFFIEVLEKGVETDGSAMPAKYLDAALNEIAVQEGLVASASETCTELTNEDVSFSNQYRWDDETSRWVAGTTNELLLNAYSNLYPTFNSYRNGHQNQIDMNNLNISNYQAEIDTSLANGASEADVQWLRDSITNLQNRNTLELAAIDDLNTLEAEFNANVDLNGDGTPELFEEGVFYANGYSSGYCNINKQWDSEQQIDTYSLNCEGLSEAVTEVMANTTTTTATMCVQPFTLEASELAIDYGTDGGVIVE</sequence>